<feature type="region of interest" description="Disordered" evidence="1">
    <location>
        <begin position="201"/>
        <end position="225"/>
    </location>
</feature>
<feature type="region of interest" description="Disordered" evidence="1">
    <location>
        <begin position="237"/>
        <end position="281"/>
    </location>
</feature>
<comment type="caution">
    <text evidence="2">The sequence shown here is derived from an EMBL/GenBank/DDBJ whole genome shotgun (WGS) entry which is preliminary data.</text>
</comment>
<organism evidence="2 3">
    <name type="scientific">Paracoccus spongiarum</name>
    <dbReference type="NCBI Taxonomy" id="3064387"/>
    <lineage>
        <taxon>Bacteria</taxon>
        <taxon>Pseudomonadati</taxon>
        <taxon>Pseudomonadota</taxon>
        <taxon>Alphaproteobacteria</taxon>
        <taxon>Rhodobacterales</taxon>
        <taxon>Paracoccaceae</taxon>
        <taxon>Paracoccus</taxon>
    </lineage>
</organism>
<protein>
    <submittedName>
        <fullName evidence="2">Uncharacterized protein</fullName>
    </submittedName>
</protein>
<name>A0ABT9JA86_9RHOB</name>
<evidence type="ECO:0000313" key="3">
    <source>
        <dbReference type="Proteomes" id="UP001224997"/>
    </source>
</evidence>
<feature type="region of interest" description="Disordered" evidence="1">
    <location>
        <begin position="157"/>
        <end position="176"/>
    </location>
</feature>
<dbReference type="Proteomes" id="UP001224997">
    <property type="component" value="Unassembled WGS sequence"/>
</dbReference>
<proteinExistence type="predicted"/>
<dbReference type="EMBL" id="JAVAMQ010000004">
    <property type="protein sequence ID" value="MDP5306733.1"/>
    <property type="molecule type" value="Genomic_DNA"/>
</dbReference>
<evidence type="ECO:0000313" key="2">
    <source>
        <dbReference type="EMBL" id="MDP5306733.1"/>
    </source>
</evidence>
<sequence length="281" mass="29435">MQGAAASMRAVVAEFITQAHVAARIRLMSEVCAQRRDAPRAGAGSHTLSGILVPGLAVVVLARAAQQAGLATAPLRRFAVRPLDRQAITLGLGAVAPQQIARDARDLAPGPAQPSVPTMTRDAFSPGMNAGGHSGCQRRWREIRGIGNAQHLDAADAQRGVHHRAGRGVGANRAGAARMEHRTGALADILADRLIAGGIGPGGTWRRTQPRQGRCGGDAAQDRGPLDQFVQMAGVDLGRRGRVGPADERSASAFRARPSGEKPRRMSGRSRAADVLTKPQP</sequence>
<accession>A0ABT9JA86</accession>
<gene>
    <name evidence="2" type="ORF">Q5Y72_06475</name>
</gene>
<keyword evidence="3" id="KW-1185">Reference proteome</keyword>
<evidence type="ECO:0000256" key="1">
    <source>
        <dbReference type="SAM" id="MobiDB-lite"/>
    </source>
</evidence>
<reference evidence="2 3" key="1">
    <citation type="submission" date="2023-08" db="EMBL/GenBank/DDBJ databases">
        <authorList>
            <person name="Park J.-S."/>
        </authorList>
    </citation>
    <scope>NUCLEOTIDE SEQUENCE [LARGE SCALE GENOMIC DNA]</scope>
    <source>
        <strain evidence="2 3">2205BS29-5</strain>
    </source>
</reference>